<evidence type="ECO:0000313" key="2">
    <source>
        <dbReference type="Proteomes" id="UP000001072"/>
    </source>
</evidence>
<evidence type="ECO:0000313" key="1">
    <source>
        <dbReference type="EMBL" id="EGG01578.1"/>
    </source>
</evidence>
<gene>
    <name evidence="1" type="ORF">MELLADRAFT_92059</name>
</gene>
<dbReference type="InParanoid" id="F4S1D7"/>
<proteinExistence type="predicted"/>
<sequence length="52" mass="6127">MSKYDDCSSQNQIHRLSQRIKLPHLPATHESQCDHHPTWPCDHKVMAHLVIR</sequence>
<dbReference type="EMBL" id="GL883137">
    <property type="protein sequence ID" value="EGG01578.1"/>
    <property type="molecule type" value="Genomic_DNA"/>
</dbReference>
<dbReference type="GeneID" id="18936111"/>
<dbReference type="HOGENOM" id="CLU_3087743_0_0_1"/>
<dbReference type="Proteomes" id="UP000001072">
    <property type="component" value="Unassembled WGS sequence"/>
</dbReference>
<dbReference type="KEGG" id="mlr:MELLADRAFT_92059"/>
<protein>
    <submittedName>
        <fullName evidence="1">Uncharacterized protein</fullName>
    </submittedName>
</protein>
<organism evidence="2">
    <name type="scientific">Melampsora larici-populina (strain 98AG31 / pathotype 3-4-7)</name>
    <name type="common">Poplar leaf rust fungus</name>
    <dbReference type="NCBI Taxonomy" id="747676"/>
    <lineage>
        <taxon>Eukaryota</taxon>
        <taxon>Fungi</taxon>
        <taxon>Dikarya</taxon>
        <taxon>Basidiomycota</taxon>
        <taxon>Pucciniomycotina</taxon>
        <taxon>Pucciniomycetes</taxon>
        <taxon>Pucciniales</taxon>
        <taxon>Melampsoraceae</taxon>
        <taxon>Melampsora</taxon>
    </lineage>
</organism>
<dbReference type="VEuPathDB" id="FungiDB:MELLADRAFT_92059"/>
<reference evidence="2" key="1">
    <citation type="journal article" date="2011" name="Proc. Natl. Acad. Sci. U.S.A.">
        <title>Obligate biotrophy features unraveled by the genomic analysis of rust fungi.</title>
        <authorList>
            <person name="Duplessis S."/>
            <person name="Cuomo C.A."/>
            <person name="Lin Y.-C."/>
            <person name="Aerts A."/>
            <person name="Tisserant E."/>
            <person name="Veneault-Fourrey C."/>
            <person name="Joly D.L."/>
            <person name="Hacquard S."/>
            <person name="Amselem J."/>
            <person name="Cantarel B.L."/>
            <person name="Chiu R."/>
            <person name="Coutinho P.M."/>
            <person name="Feau N."/>
            <person name="Field M."/>
            <person name="Frey P."/>
            <person name="Gelhaye E."/>
            <person name="Goldberg J."/>
            <person name="Grabherr M.G."/>
            <person name="Kodira C.D."/>
            <person name="Kohler A."/>
            <person name="Kuees U."/>
            <person name="Lindquist E.A."/>
            <person name="Lucas S.M."/>
            <person name="Mago R."/>
            <person name="Mauceli E."/>
            <person name="Morin E."/>
            <person name="Murat C."/>
            <person name="Pangilinan J.L."/>
            <person name="Park R."/>
            <person name="Pearson M."/>
            <person name="Quesneville H."/>
            <person name="Rouhier N."/>
            <person name="Sakthikumar S."/>
            <person name="Salamov A.A."/>
            <person name="Schmutz J."/>
            <person name="Selles B."/>
            <person name="Shapiro H."/>
            <person name="Tanguay P."/>
            <person name="Tuskan G.A."/>
            <person name="Henrissat B."/>
            <person name="Van de Peer Y."/>
            <person name="Rouze P."/>
            <person name="Ellis J.G."/>
            <person name="Dodds P.N."/>
            <person name="Schein J.E."/>
            <person name="Zhong S."/>
            <person name="Hamelin R.C."/>
            <person name="Grigoriev I.V."/>
            <person name="Szabo L.J."/>
            <person name="Martin F."/>
        </authorList>
    </citation>
    <scope>NUCLEOTIDE SEQUENCE [LARGE SCALE GENOMIC DNA]</scope>
    <source>
        <strain evidence="2">98AG31 / pathotype 3-4-7</strain>
    </source>
</reference>
<keyword evidence="2" id="KW-1185">Reference proteome</keyword>
<name>F4S1D7_MELLP</name>
<accession>F4S1D7</accession>
<dbReference type="AlphaFoldDB" id="F4S1D7"/>
<dbReference type="OrthoDB" id="10427881at2759"/>
<dbReference type="RefSeq" id="XP_007415169.1">
    <property type="nucleotide sequence ID" value="XM_007415107.1"/>
</dbReference>